<dbReference type="AlphaFoldDB" id="D7MNT7"/>
<dbReference type="EMBL" id="GL348720">
    <property type="protein sequence ID" value="EFH40252.1"/>
    <property type="molecule type" value="Genomic_DNA"/>
</dbReference>
<evidence type="ECO:0000256" key="1">
    <source>
        <dbReference type="ARBA" id="ARBA00004370"/>
    </source>
</evidence>
<dbReference type="GO" id="GO:0000139">
    <property type="term" value="C:Golgi membrane"/>
    <property type="evidence" value="ECO:0007669"/>
    <property type="project" value="TreeGrafter"/>
</dbReference>
<protein>
    <submittedName>
        <fullName evidence="9">Predicted protein</fullName>
    </submittedName>
</protein>
<dbReference type="GO" id="GO:0005789">
    <property type="term" value="C:endoplasmic reticulum membrane"/>
    <property type="evidence" value="ECO:0007669"/>
    <property type="project" value="TreeGrafter"/>
</dbReference>
<keyword evidence="4" id="KW-0653">Protein transport</keyword>
<evidence type="ECO:0000256" key="5">
    <source>
        <dbReference type="ARBA" id="ARBA00022989"/>
    </source>
</evidence>
<sequence>MGFWTLMEGLLLFANALAILNEDRFLAPKDGRSLNSTKPTKETLLEAKSLLVSSMLTIT</sequence>
<keyword evidence="8" id="KW-0732">Signal</keyword>
<dbReference type="PANTHER" id="PTHR15858">
    <property type="entry name" value="IMMEDIATE EARLY RESPONSE 3-INTERACTING PROTEIN 1"/>
    <property type="match status" value="1"/>
</dbReference>
<reference evidence="10" key="1">
    <citation type="journal article" date="2011" name="Nat. Genet.">
        <title>The Arabidopsis lyrata genome sequence and the basis of rapid genome size change.</title>
        <authorList>
            <person name="Hu T.T."/>
            <person name="Pattyn P."/>
            <person name="Bakker E.G."/>
            <person name="Cao J."/>
            <person name="Cheng J.-F."/>
            <person name="Clark R.M."/>
            <person name="Fahlgren N."/>
            <person name="Fawcett J.A."/>
            <person name="Grimwood J."/>
            <person name="Gundlach H."/>
            <person name="Haberer G."/>
            <person name="Hollister J.D."/>
            <person name="Ossowski S."/>
            <person name="Ottilar R.P."/>
            <person name="Salamov A.A."/>
            <person name="Schneeberger K."/>
            <person name="Spannagl M."/>
            <person name="Wang X."/>
            <person name="Yang L."/>
            <person name="Nasrallah M.E."/>
            <person name="Bergelson J."/>
            <person name="Carrington J.C."/>
            <person name="Gaut B.S."/>
            <person name="Schmutz J."/>
            <person name="Mayer K.F.X."/>
            <person name="Van de Peer Y."/>
            <person name="Grigoriev I.V."/>
            <person name="Nordborg M."/>
            <person name="Weigel D."/>
            <person name="Guo Y.-L."/>
        </authorList>
    </citation>
    <scope>NUCLEOTIDE SEQUENCE [LARGE SCALE GENOMIC DNA]</scope>
    <source>
        <strain evidence="10">cv. MN47</strain>
    </source>
</reference>
<dbReference type="Gramene" id="Al_scaffold_0008_1276">
    <property type="protein sequence ID" value="Al_scaffold_0008_1276"/>
    <property type="gene ID" value="Al_scaffold_0008_1276"/>
</dbReference>
<comment type="similarity">
    <text evidence="7">Belongs to the YOS1 family.</text>
</comment>
<dbReference type="Proteomes" id="UP000008694">
    <property type="component" value="Unassembled WGS sequence"/>
</dbReference>
<evidence type="ECO:0000256" key="7">
    <source>
        <dbReference type="ARBA" id="ARBA00024203"/>
    </source>
</evidence>
<organism evidence="10">
    <name type="scientific">Arabidopsis lyrata subsp. lyrata</name>
    <name type="common">Lyre-leaved rock-cress</name>
    <dbReference type="NCBI Taxonomy" id="81972"/>
    <lineage>
        <taxon>Eukaryota</taxon>
        <taxon>Viridiplantae</taxon>
        <taxon>Streptophyta</taxon>
        <taxon>Embryophyta</taxon>
        <taxon>Tracheophyta</taxon>
        <taxon>Spermatophyta</taxon>
        <taxon>Magnoliopsida</taxon>
        <taxon>eudicotyledons</taxon>
        <taxon>Gunneridae</taxon>
        <taxon>Pentapetalae</taxon>
        <taxon>rosids</taxon>
        <taxon>malvids</taxon>
        <taxon>Brassicales</taxon>
        <taxon>Brassicaceae</taxon>
        <taxon>Camelineae</taxon>
        <taxon>Arabidopsis</taxon>
    </lineage>
</organism>
<evidence type="ECO:0000256" key="6">
    <source>
        <dbReference type="ARBA" id="ARBA00023136"/>
    </source>
</evidence>
<dbReference type="InterPro" id="IPR013880">
    <property type="entry name" value="Yos1"/>
</dbReference>
<name>D7MNT7_ARALL</name>
<dbReference type="Pfam" id="PF08571">
    <property type="entry name" value="Yos1"/>
    <property type="match status" value="1"/>
</dbReference>
<dbReference type="HOGENOM" id="CLU_2963987_0_0_1"/>
<feature type="chain" id="PRO_5003103918" evidence="8">
    <location>
        <begin position="19"/>
        <end position="59"/>
    </location>
</feature>
<evidence type="ECO:0000313" key="10">
    <source>
        <dbReference type="Proteomes" id="UP000008694"/>
    </source>
</evidence>
<evidence type="ECO:0000256" key="4">
    <source>
        <dbReference type="ARBA" id="ARBA00022927"/>
    </source>
</evidence>
<evidence type="ECO:0000256" key="8">
    <source>
        <dbReference type="SAM" id="SignalP"/>
    </source>
</evidence>
<keyword evidence="6" id="KW-0472">Membrane</keyword>
<dbReference type="GO" id="GO:0030134">
    <property type="term" value="C:COPII-coated ER to Golgi transport vesicle"/>
    <property type="evidence" value="ECO:0007669"/>
    <property type="project" value="TreeGrafter"/>
</dbReference>
<dbReference type="GO" id="GO:0006888">
    <property type="term" value="P:endoplasmic reticulum to Golgi vesicle-mediated transport"/>
    <property type="evidence" value="ECO:0007669"/>
    <property type="project" value="TreeGrafter"/>
</dbReference>
<feature type="signal peptide" evidence="8">
    <location>
        <begin position="1"/>
        <end position="18"/>
    </location>
</feature>
<evidence type="ECO:0000256" key="2">
    <source>
        <dbReference type="ARBA" id="ARBA00022448"/>
    </source>
</evidence>
<keyword evidence="10" id="KW-1185">Reference proteome</keyword>
<evidence type="ECO:0000256" key="3">
    <source>
        <dbReference type="ARBA" id="ARBA00022692"/>
    </source>
</evidence>
<dbReference type="STRING" id="81972.D7MNT7"/>
<keyword evidence="3" id="KW-0812">Transmembrane</keyword>
<accession>D7MNT7</accession>
<dbReference type="PANTHER" id="PTHR15858:SF0">
    <property type="entry name" value="IMMEDIATE EARLY RESPONSE 3-INTERACTING PROTEIN 1"/>
    <property type="match status" value="1"/>
</dbReference>
<evidence type="ECO:0000313" key="9">
    <source>
        <dbReference type="EMBL" id="EFH40252.1"/>
    </source>
</evidence>
<proteinExistence type="inferred from homology"/>
<keyword evidence="2" id="KW-0813">Transport</keyword>
<keyword evidence="5" id="KW-1133">Transmembrane helix</keyword>
<comment type="subcellular location">
    <subcellularLocation>
        <location evidence="1">Membrane</location>
    </subcellularLocation>
</comment>
<gene>
    <name evidence="9" type="ORF">ARALYDRAFT_684456</name>
</gene>
<dbReference type="GO" id="GO:0015031">
    <property type="term" value="P:protein transport"/>
    <property type="evidence" value="ECO:0007669"/>
    <property type="project" value="UniProtKB-KW"/>
</dbReference>